<dbReference type="InParanoid" id="B5DMJ4"/>
<reference evidence="2" key="1">
    <citation type="submission" date="2025-08" db="UniProtKB">
        <authorList>
            <consortium name="RefSeq"/>
        </authorList>
    </citation>
    <scope>IDENTIFICATION</scope>
    <source>
        <strain evidence="2">MV-25-SWS-2005</strain>
        <tissue evidence="2">Whole body</tissue>
    </source>
</reference>
<proteinExistence type="predicted"/>
<name>B5DMJ4_DROPS</name>
<evidence type="ECO:0000313" key="2">
    <source>
        <dbReference type="RefSeq" id="XP_002134435.1"/>
    </source>
</evidence>
<keyword evidence="1" id="KW-1185">Reference proteome</keyword>
<dbReference type="eggNOG" id="KOG2349">
    <property type="taxonomic scope" value="Eukaryota"/>
</dbReference>
<protein>
    <submittedName>
        <fullName evidence="2">Uncharacterized protein</fullName>
    </submittedName>
</protein>
<dbReference type="STRING" id="46245.B5DMJ4"/>
<dbReference type="GeneID" id="6901765"/>
<accession>B5DMJ4</accession>
<dbReference type="RefSeq" id="XP_002134435.1">
    <property type="nucleotide sequence ID" value="XM_002134399.3"/>
</dbReference>
<dbReference type="HOGENOM" id="CLU_188619_0_0_1"/>
<dbReference type="AlphaFoldDB" id="B5DMJ4"/>
<gene>
    <name evidence="2" type="primary">LOC6901765</name>
</gene>
<organism evidence="1 2">
    <name type="scientific">Drosophila pseudoobscura pseudoobscura</name>
    <name type="common">Fruit fly</name>
    <dbReference type="NCBI Taxonomy" id="46245"/>
    <lineage>
        <taxon>Eukaryota</taxon>
        <taxon>Metazoa</taxon>
        <taxon>Ecdysozoa</taxon>
        <taxon>Arthropoda</taxon>
        <taxon>Hexapoda</taxon>
        <taxon>Insecta</taxon>
        <taxon>Pterygota</taxon>
        <taxon>Neoptera</taxon>
        <taxon>Endopterygota</taxon>
        <taxon>Diptera</taxon>
        <taxon>Brachycera</taxon>
        <taxon>Muscomorpha</taxon>
        <taxon>Ephydroidea</taxon>
        <taxon>Drosophilidae</taxon>
        <taxon>Drosophila</taxon>
        <taxon>Sophophora</taxon>
    </lineage>
</organism>
<dbReference type="KEGG" id="dpo:6901765"/>
<accession>A0A6I8UZZ1</accession>
<dbReference type="OMA" id="GANNVWP"/>
<dbReference type="Proteomes" id="UP000001819">
    <property type="component" value="Chromosome X"/>
</dbReference>
<sequence>MAHPICAFVCLALFLCLTQNCWAAPSGDDLAKLGELERTIKELTSSILTMSAGGAGAGLLERSVGDVLAGREAGNSGWPEDSRS</sequence>
<evidence type="ECO:0000313" key="1">
    <source>
        <dbReference type="Proteomes" id="UP000001819"/>
    </source>
</evidence>